<dbReference type="GO" id="GO:0016829">
    <property type="term" value="F:lyase activity"/>
    <property type="evidence" value="ECO:0007669"/>
    <property type="project" value="UniProtKB-KW"/>
</dbReference>
<dbReference type="SUPFAM" id="SSF63829">
    <property type="entry name" value="Calcium-dependent phosphotriesterase"/>
    <property type="match status" value="1"/>
</dbReference>
<dbReference type="KEGG" id="ccos:Pan44_27510"/>
<keyword evidence="2" id="KW-1185">Reference proteome</keyword>
<dbReference type="Gene3D" id="2.40.10.500">
    <property type="match status" value="1"/>
</dbReference>
<organism evidence="1 2">
    <name type="scientific">Caulifigura coniformis</name>
    <dbReference type="NCBI Taxonomy" id="2527983"/>
    <lineage>
        <taxon>Bacteria</taxon>
        <taxon>Pseudomonadati</taxon>
        <taxon>Planctomycetota</taxon>
        <taxon>Planctomycetia</taxon>
        <taxon>Planctomycetales</taxon>
        <taxon>Planctomycetaceae</taxon>
        <taxon>Caulifigura</taxon>
    </lineage>
</organism>
<reference evidence="1 2" key="1">
    <citation type="submission" date="2019-02" db="EMBL/GenBank/DDBJ databases">
        <title>Deep-cultivation of Planctomycetes and their phenomic and genomic characterization uncovers novel biology.</title>
        <authorList>
            <person name="Wiegand S."/>
            <person name="Jogler M."/>
            <person name="Boedeker C."/>
            <person name="Pinto D."/>
            <person name="Vollmers J."/>
            <person name="Rivas-Marin E."/>
            <person name="Kohn T."/>
            <person name="Peeters S.H."/>
            <person name="Heuer A."/>
            <person name="Rast P."/>
            <person name="Oberbeckmann S."/>
            <person name="Bunk B."/>
            <person name="Jeske O."/>
            <person name="Meyerdierks A."/>
            <person name="Storesund J.E."/>
            <person name="Kallscheuer N."/>
            <person name="Luecker S."/>
            <person name="Lage O.M."/>
            <person name="Pohl T."/>
            <person name="Merkel B.J."/>
            <person name="Hornburger P."/>
            <person name="Mueller R.-W."/>
            <person name="Bruemmer F."/>
            <person name="Labrenz M."/>
            <person name="Spormann A.M."/>
            <person name="Op den Camp H."/>
            <person name="Overmann J."/>
            <person name="Amann R."/>
            <person name="Jetten M.S.M."/>
            <person name="Mascher T."/>
            <person name="Medema M.H."/>
            <person name="Devos D.P."/>
            <person name="Kaster A.-K."/>
            <person name="Ovreas L."/>
            <person name="Rohde M."/>
            <person name="Galperin M.Y."/>
            <person name="Jogler C."/>
        </authorList>
    </citation>
    <scope>NUCLEOTIDE SEQUENCE [LARGE SCALE GENOMIC DNA]</scope>
    <source>
        <strain evidence="1 2">Pan44</strain>
    </source>
</reference>
<protein>
    <submittedName>
        <fullName evidence="1">Virginiamycin B lyase</fullName>
    </submittedName>
</protein>
<dbReference type="Proteomes" id="UP000315700">
    <property type="component" value="Chromosome"/>
</dbReference>
<dbReference type="InterPro" id="IPR015943">
    <property type="entry name" value="WD40/YVTN_repeat-like_dom_sf"/>
</dbReference>
<evidence type="ECO:0000313" key="2">
    <source>
        <dbReference type="Proteomes" id="UP000315700"/>
    </source>
</evidence>
<dbReference type="EMBL" id="CP036271">
    <property type="protein sequence ID" value="QDT54716.1"/>
    <property type="molecule type" value="Genomic_DNA"/>
</dbReference>
<evidence type="ECO:0000313" key="1">
    <source>
        <dbReference type="EMBL" id="QDT54716.1"/>
    </source>
</evidence>
<dbReference type="PANTHER" id="PTHR24104:SF25">
    <property type="entry name" value="PROTEIN LIN-41"/>
    <property type="match status" value="1"/>
</dbReference>
<sequence length="685" mass="70927" precursor="true">MSARPTIVRRTGNRVGKSLFFKKSCSMPNSSCIATPVQLSLASLVLALCAASSVEAATLRGTVQSGEGRRSTPLSEVAVTLYEATTGAPTVVGEATTDRSGKFTISTPSKTSSSIFFVTADVGDGALLVTILGPDLPSRATVNELTTVAASYSMAQFYRTGVISGNSFGLRIAAGMSNNIASPETGESSRVLQKSPNADETNSLRLTRSLGNLMAACVSYSLVRSTFFGLTTPEGGTAPENTAVALANLARDPGKNVELIFALTLIDSSYYSGLFGMPDAWTVAVKVNDSGSNRYMFGGPAAIAFDTDGNAWIANNVVQGGTQSAKHVMVLKPNGEPSDGKSNTPKSPLSGGGILGVGLGVTIDPFGSAWFSNFGWGGDNPTEEGNGSVSQFLTTGKAVSPKDAYQGGPVRGQGIQSDDQGNIWISSLGNDSVFVFPGGDPCQSSGVELYPGSQPFGMAIAPDGSAWVTASGGILGEHPSAVGKFHLNGEGEAELDFIHFVGNALKAIIVDSAGNAWFSSQGDSTVYAYSPDGTQIGAFSGDGGVFHPWGITVDGEDNIWVANFGPLELDSNFTQGRVSRLCGANPAGWPPGKTLGDPLSPDTGYTLPSAGSEVLLANGTPLYGKNSEPSYAPLMRQTGLSIDQAGNVWTCNNWKPRFRTDITSNPGGDGIVIFVGLAPPPAKLR</sequence>
<dbReference type="InParanoid" id="A0A517SF12"/>
<dbReference type="GO" id="GO:0061630">
    <property type="term" value="F:ubiquitin protein ligase activity"/>
    <property type="evidence" value="ECO:0007669"/>
    <property type="project" value="TreeGrafter"/>
</dbReference>
<dbReference type="PANTHER" id="PTHR24104">
    <property type="entry name" value="E3 UBIQUITIN-PROTEIN LIGASE NHLRC1-RELATED"/>
    <property type="match status" value="1"/>
</dbReference>
<dbReference type="GO" id="GO:0043161">
    <property type="term" value="P:proteasome-mediated ubiquitin-dependent protein catabolic process"/>
    <property type="evidence" value="ECO:0007669"/>
    <property type="project" value="TreeGrafter"/>
</dbReference>
<dbReference type="GO" id="GO:0008270">
    <property type="term" value="F:zinc ion binding"/>
    <property type="evidence" value="ECO:0007669"/>
    <property type="project" value="UniProtKB-KW"/>
</dbReference>
<dbReference type="AlphaFoldDB" id="A0A517SF12"/>
<accession>A0A517SF12</accession>
<name>A0A517SF12_9PLAN</name>
<proteinExistence type="predicted"/>
<keyword evidence="1" id="KW-0456">Lyase</keyword>
<gene>
    <name evidence="1" type="primary">vgb_2</name>
    <name evidence="1" type="ORF">Pan44_27510</name>
</gene>
<dbReference type="Gene3D" id="2.130.10.10">
    <property type="entry name" value="YVTN repeat-like/Quinoprotein amine dehydrogenase"/>
    <property type="match status" value="1"/>
</dbReference>
<dbReference type="GO" id="GO:0000209">
    <property type="term" value="P:protein polyubiquitination"/>
    <property type="evidence" value="ECO:0007669"/>
    <property type="project" value="TreeGrafter"/>
</dbReference>
<dbReference type="InterPro" id="IPR050952">
    <property type="entry name" value="TRIM-NHL_E3_ligases"/>
</dbReference>